<dbReference type="Gene3D" id="3.40.50.300">
    <property type="entry name" value="P-loop containing nucleotide triphosphate hydrolases"/>
    <property type="match status" value="1"/>
</dbReference>
<dbReference type="AlphaFoldDB" id="A0A0D3IKK7"/>
<accession>A0A0D3IKK7</accession>
<proteinExistence type="predicted"/>
<dbReference type="PaxDb" id="2903-EOD11792"/>
<reference evidence="2" key="2">
    <citation type="submission" date="2024-10" db="UniProtKB">
        <authorList>
            <consortium name="EnsemblProtists"/>
        </authorList>
    </citation>
    <scope>IDENTIFICATION</scope>
</reference>
<dbReference type="HOGENOM" id="CLU_376634_0_0_1"/>
<dbReference type="InterPro" id="IPR027417">
    <property type="entry name" value="P-loop_NTPase"/>
</dbReference>
<evidence type="ECO:0000313" key="3">
    <source>
        <dbReference type="Proteomes" id="UP000013827"/>
    </source>
</evidence>
<dbReference type="Proteomes" id="UP000013827">
    <property type="component" value="Unassembled WGS sequence"/>
</dbReference>
<dbReference type="RefSeq" id="XP_005764221.1">
    <property type="nucleotide sequence ID" value="XM_005764164.1"/>
</dbReference>
<protein>
    <recommendedName>
        <fullName evidence="4">Sulfotransferase domain-containing protein</fullName>
    </recommendedName>
</protein>
<evidence type="ECO:0000313" key="2">
    <source>
        <dbReference type="EnsemblProtists" id="EOD11792"/>
    </source>
</evidence>
<dbReference type="KEGG" id="ehx:EMIHUDRAFT_214084"/>
<dbReference type="GeneID" id="17258013"/>
<evidence type="ECO:0008006" key="4">
    <source>
        <dbReference type="Google" id="ProtNLM"/>
    </source>
</evidence>
<dbReference type="EnsemblProtists" id="EOD11792">
    <property type="protein sequence ID" value="EOD11792"/>
    <property type="gene ID" value="EMIHUDRAFT_214084"/>
</dbReference>
<feature type="region of interest" description="Disordered" evidence="1">
    <location>
        <begin position="70"/>
        <end position="112"/>
    </location>
</feature>
<evidence type="ECO:0000256" key="1">
    <source>
        <dbReference type="SAM" id="MobiDB-lite"/>
    </source>
</evidence>
<name>A0A0D3IKK7_EMIH1</name>
<keyword evidence="3" id="KW-1185">Reference proteome</keyword>
<reference evidence="3" key="1">
    <citation type="journal article" date="2013" name="Nature">
        <title>Pan genome of the phytoplankton Emiliania underpins its global distribution.</title>
        <authorList>
            <person name="Read B.A."/>
            <person name="Kegel J."/>
            <person name="Klute M.J."/>
            <person name="Kuo A."/>
            <person name="Lefebvre S.C."/>
            <person name="Maumus F."/>
            <person name="Mayer C."/>
            <person name="Miller J."/>
            <person name="Monier A."/>
            <person name="Salamov A."/>
            <person name="Young J."/>
            <person name="Aguilar M."/>
            <person name="Claverie J.M."/>
            <person name="Frickenhaus S."/>
            <person name="Gonzalez K."/>
            <person name="Herman E.K."/>
            <person name="Lin Y.C."/>
            <person name="Napier J."/>
            <person name="Ogata H."/>
            <person name="Sarno A.F."/>
            <person name="Shmutz J."/>
            <person name="Schroeder D."/>
            <person name="de Vargas C."/>
            <person name="Verret F."/>
            <person name="von Dassow P."/>
            <person name="Valentin K."/>
            <person name="Van de Peer Y."/>
            <person name="Wheeler G."/>
            <person name="Dacks J.B."/>
            <person name="Delwiche C.F."/>
            <person name="Dyhrman S.T."/>
            <person name="Glockner G."/>
            <person name="John U."/>
            <person name="Richards T."/>
            <person name="Worden A.Z."/>
            <person name="Zhang X."/>
            <person name="Grigoriev I.V."/>
            <person name="Allen A.E."/>
            <person name="Bidle K."/>
            <person name="Borodovsky M."/>
            <person name="Bowler C."/>
            <person name="Brownlee C."/>
            <person name="Cock J.M."/>
            <person name="Elias M."/>
            <person name="Gladyshev V.N."/>
            <person name="Groth M."/>
            <person name="Guda C."/>
            <person name="Hadaegh A."/>
            <person name="Iglesias-Rodriguez M.D."/>
            <person name="Jenkins J."/>
            <person name="Jones B.M."/>
            <person name="Lawson T."/>
            <person name="Leese F."/>
            <person name="Lindquist E."/>
            <person name="Lobanov A."/>
            <person name="Lomsadze A."/>
            <person name="Malik S.B."/>
            <person name="Marsh M.E."/>
            <person name="Mackinder L."/>
            <person name="Mock T."/>
            <person name="Mueller-Roeber B."/>
            <person name="Pagarete A."/>
            <person name="Parker M."/>
            <person name="Probert I."/>
            <person name="Quesneville H."/>
            <person name="Raines C."/>
            <person name="Rensing S.A."/>
            <person name="Riano-Pachon D.M."/>
            <person name="Richier S."/>
            <person name="Rokitta S."/>
            <person name="Shiraiwa Y."/>
            <person name="Soanes D.M."/>
            <person name="van der Giezen M."/>
            <person name="Wahlund T.M."/>
            <person name="Williams B."/>
            <person name="Wilson W."/>
            <person name="Wolfe G."/>
            <person name="Wurch L.L."/>
        </authorList>
    </citation>
    <scope>NUCLEOTIDE SEQUENCE</scope>
</reference>
<organism evidence="2 3">
    <name type="scientific">Emiliania huxleyi (strain CCMP1516)</name>
    <dbReference type="NCBI Taxonomy" id="280463"/>
    <lineage>
        <taxon>Eukaryota</taxon>
        <taxon>Haptista</taxon>
        <taxon>Haptophyta</taxon>
        <taxon>Prymnesiophyceae</taxon>
        <taxon>Isochrysidales</taxon>
        <taxon>Noelaerhabdaceae</taxon>
        <taxon>Emiliania</taxon>
    </lineage>
</organism>
<sequence length="737" mass="77162">MEPFSASTLYAESESQGGQHFPRIHSINMLKLEFAPAAGDKLVLKLSPPPPLADKQASLADNTTVIDSGGGNAVGIPSEPTSLKDGIDTGTGGTGTASTGTGNVPSEGEPGPLKDGVDAGGGNVAGELSPMKSFAKVGIVPADDGRITLVISASVSPSLLGAKACANVKDISVAKSGPEGVLKKDLAAEKAPDAGAVDSDKAKAMFAAHAPSSPAVFWSKFTRPTGPPTAPTGADGALKKDIPAAESGAEACVDETGAIKNPALKPVTKGDADWSVSTKEFPEEEPAPAGIDEWKTPSPFRKIERKGESSLVDRSNTTKNLTPFGRVDPNGFAALLGTNADKEDLAGVGSGDASGAVQETEPTSTRSGFRFGKFCSTKLLCVFFSVVIGLGCSAVALSSYGSAGVSELLDAVSVPDAVAIPVSNRTGAQHGSQHALTLRRAPPPLSPSEPCSLHNLTPTPWQASLDNSTVIQLRRRSEALFLASRSRSWPHWMVWLHVHKSAGTTFCSMAQIAIDDVVLAPGAGNCNPHLAEPQFGARSLEGQTRALTGPLCHTNFFANEFEGLRGPILLGLPLVYATAFRHPISRLVSGWSYSCQRQSAHGAPFPSLATYVNTSGSGHELPLRYFTADYGGGLVSAEGLRIAQQRLHALSAIVILEQLDATKGSLARLGLDVSIPLPPKYTRSKADERCRKPGTRFFGLEDETIYEVAKARNYFSIALYKYAVNLAADQAFEWGVL</sequence>